<organism evidence="4 5">
    <name type="scientific">Flavobacterium noncentrifugens</name>
    <dbReference type="NCBI Taxonomy" id="1128970"/>
    <lineage>
        <taxon>Bacteria</taxon>
        <taxon>Pseudomonadati</taxon>
        <taxon>Bacteroidota</taxon>
        <taxon>Flavobacteriia</taxon>
        <taxon>Flavobacteriales</taxon>
        <taxon>Flavobacteriaceae</taxon>
        <taxon>Flavobacterium</taxon>
    </lineage>
</organism>
<dbReference type="Gene3D" id="3.40.50.2300">
    <property type="match status" value="1"/>
</dbReference>
<keyword evidence="5" id="KW-1185">Reference proteome</keyword>
<dbReference type="RefSeq" id="WP_091393344.1">
    <property type="nucleotide sequence ID" value="NZ_BKAI01000003.1"/>
</dbReference>
<evidence type="ECO:0000313" key="4">
    <source>
        <dbReference type="EMBL" id="SDJ68938.1"/>
    </source>
</evidence>
<dbReference type="OrthoDB" id="2168082at2"/>
<dbReference type="PROSITE" id="PS50110">
    <property type="entry name" value="RESPONSE_REGULATORY"/>
    <property type="match status" value="1"/>
</dbReference>
<feature type="modified residue" description="4-aspartylphosphate" evidence="1">
    <location>
        <position position="54"/>
    </location>
</feature>
<protein>
    <submittedName>
        <fullName evidence="4">Two component transcriptional regulator, LytTR family</fullName>
    </submittedName>
</protein>
<gene>
    <name evidence="4" type="ORF">SAMN04487935_1501</name>
</gene>
<dbReference type="SMART" id="SM00448">
    <property type="entry name" value="REC"/>
    <property type="match status" value="1"/>
</dbReference>
<dbReference type="AlphaFoldDB" id="A0A1G8VS67"/>
<name>A0A1G8VS67_9FLAO</name>
<dbReference type="InterPro" id="IPR001789">
    <property type="entry name" value="Sig_transdc_resp-reg_receiver"/>
</dbReference>
<dbReference type="SUPFAM" id="SSF52172">
    <property type="entry name" value="CheY-like"/>
    <property type="match status" value="1"/>
</dbReference>
<dbReference type="GO" id="GO:0000156">
    <property type="term" value="F:phosphorelay response regulator activity"/>
    <property type="evidence" value="ECO:0007669"/>
    <property type="project" value="InterPro"/>
</dbReference>
<dbReference type="InterPro" id="IPR011006">
    <property type="entry name" value="CheY-like_superfamily"/>
</dbReference>
<dbReference type="Pfam" id="PF04397">
    <property type="entry name" value="LytTR"/>
    <property type="match status" value="1"/>
</dbReference>
<proteinExistence type="predicted"/>
<dbReference type="CDD" id="cd17536">
    <property type="entry name" value="REC_YesN-like"/>
    <property type="match status" value="1"/>
</dbReference>
<dbReference type="SMART" id="SM00850">
    <property type="entry name" value="LytTR"/>
    <property type="match status" value="1"/>
</dbReference>
<dbReference type="PROSITE" id="PS50930">
    <property type="entry name" value="HTH_LYTTR"/>
    <property type="match status" value="1"/>
</dbReference>
<dbReference type="Proteomes" id="UP000199580">
    <property type="component" value="Unassembled WGS sequence"/>
</dbReference>
<feature type="domain" description="HTH LytTR-type" evidence="3">
    <location>
        <begin position="141"/>
        <end position="245"/>
    </location>
</feature>
<evidence type="ECO:0000256" key="1">
    <source>
        <dbReference type="PROSITE-ProRule" id="PRU00169"/>
    </source>
</evidence>
<sequence>MIKVIIIDDEKHAIVTLQHELEKFADVQVLATTQKSQDAKALIEQHKPDLIFIDIEMPFMNGFEVLEQFENIDFKVVFTTAYNQYAIKAIRMNALDYLLKPIDSDELRAALDMFVNNEMASSSEQIQQLSRFNSGKITDTLALSTQEGLHFVKTDDIMYLEASGCYTYIFMNNNTKHLVSKNLAIFEEVLKDNPIYFRPHKSHIINLKCIKQYIRGEGGELIMQNNSSITLSRNKKQEFLGLFNKV</sequence>
<evidence type="ECO:0000259" key="2">
    <source>
        <dbReference type="PROSITE" id="PS50110"/>
    </source>
</evidence>
<dbReference type="STRING" id="1128970.SAMN04487935_1501"/>
<evidence type="ECO:0000313" key="5">
    <source>
        <dbReference type="Proteomes" id="UP000199580"/>
    </source>
</evidence>
<dbReference type="InterPro" id="IPR046947">
    <property type="entry name" value="LytR-like"/>
</dbReference>
<dbReference type="EMBL" id="FNEZ01000002">
    <property type="protein sequence ID" value="SDJ68938.1"/>
    <property type="molecule type" value="Genomic_DNA"/>
</dbReference>
<dbReference type="InterPro" id="IPR007492">
    <property type="entry name" value="LytTR_DNA-bd_dom"/>
</dbReference>
<dbReference type="GO" id="GO:0003677">
    <property type="term" value="F:DNA binding"/>
    <property type="evidence" value="ECO:0007669"/>
    <property type="project" value="InterPro"/>
</dbReference>
<keyword evidence="1" id="KW-0597">Phosphoprotein</keyword>
<dbReference type="Pfam" id="PF00072">
    <property type="entry name" value="Response_reg"/>
    <property type="match status" value="1"/>
</dbReference>
<reference evidence="4 5" key="1">
    <citation type="submission" date="2016-10" db="EMBL/GenBank/DDBJ databases">
        <authorList>
            <person name="de Groot N.N."/>
        </authorList>
    </citation>
    <scope>NUCLEOTIDE SEQUENCE [LARGE SCALE GENOMIC DNA]</scope>
    <source>
        <strain evidence="4 5">CGMCC 1.10076</strain>
    </source>
</reference>
<dbReference type="PANTHER" id="PTHR37299">
    <property type="entry name" value="TRANSCRIPTIONAL REGULATOR-RELATED"/>
    <property type="match status" value="1"/>
</dbReference>
<dbReference type="PANTHER" id="PTHR37299:SF1">
    <property type="entry name" value="STAGE 0 SPORULATION PROTEIN A HOMOLOG"/>
    <property type="match status" value="1"/>
</dbReference>
<feature type="domain" description="Response regulatory" evidence="2">
    <location>
        <begin position="3"/>
        <end position="115"/>
    </location>
</feature>
<accession>A0A1G8VS67</accession>
<evidence type="ECO:0000259" key="3">
    <source>
        <dbReference type="PROSITE" id="PS50930"/>
    </source>
</evidence>
<dbReference type="Gene3D" id="2.40.50.1020">
    <property type="entry name" value="LytTr DNA-binding domain"/>
    <property type="match status" value="1"/>
</dbReference>